<dbReference type="Proteomes" id="UP000683925">
    <property type="component" value="Unassembled WGS sequence"/>
</dbReference>
<dbReference type="PROSITE" id="PS51285">
    <property type="entry name" value="AGC_KINASE_CTER"/>
    <property type="match status" value="1"/>
</dbReference>
<evidence type="ECO:0000256" key="5">
    <source>
        <dbReference type="ARBA" id="ARBA00022840"/>
    </source>
</evidence>
<proteinExistence type="predicted"/>
<keyword evidence="5" id="KW-0067">ATP-binding</keyword>
<keyword evidence="4" id="KW-0418">Kinase</keyword>
<keyword evidence="9" id="KW-1185">Reference proteome</keyword>
<evidence type="ECO:0000313" key="9">
    <source>
        <dbReference type="Proteomes" id="UP000683925"/>
    </source>
</evidence>
<reference evidence="8" key="1">
    <citation type="submission" date="2021-01" db="EMBL/GenBank/DDBJ databases">
        <authorList>
            <consortium name="Genoscope - CEA"/>
            <person name="William W."/>
        </authorList>
    </citation>
    <scope>NUCLEOTIDE SEQUENCE</scope>
</reference>
<sequence>MGCLLSVFTRQQLDKRRIALLQNADEVEDIREKITSYSIQNQYINQERVIDEKPHKDFTKIKCLTKNDESKIFLSQNKSDQEYYILKSINKQYLEYSGMQQQIQNEIKVGKECKGKFIQKFHQHFITNKKCYIILENVQGGNLKSLMKRKQMSVAEIRFYIAEILMALQHLHKNNVIYRNLTPENVLIDNQGHIKLSDFSLCHFGTECNLLTGNIYYQAPEVSKLQYQNYLSDYWSLGAIMYEMFFGYPPFFHPNINKYKKNKREQIITIPNSISESAQLLLKQLLNNDIQQRIINDSTQKVQYHPFFDGLDWQLIKKRLEQSPFIPDLRTKSDIHYYLEEQQINENNMQQQIN</sequence>
<gene>
    <name evidence="8" type="ORF">POCTA_138.1.T0880074</name>
</gene>
<comment type="caution">
    <text evidence="8">The sequence shown here is derived from an EMBL/GenBank/DDBJ whole genome shotgun (WGS) entry which is preliminary data.</text>
</comment>
<dbReference type="OrthoDB" id="347657at2759"/>
<keyword evidence="1" id="KW-0723">Serine/threonine-protein kinase</keyword>
<dbReference type="FunFam" id="1.10.510.10:FF:001024">
    <property type="entry name" value="AGC protein kinase"/>
    <property type="match status" value="1"/>
</dbReference>
<dbReference type="OMA" id="YINQERV"/>
<dbReference type="GO" id="GO:0004674">
    <property type="term" value="F:protein serine/threonine kinase activity"/>
    <property type="evidence" value="ECO:0007669"/>
    <property type="project" value="UniProtKB-KW"/>
</dbReference>
<dbReference type="AlphaFoldDB" id="A0A8S1WBT7"/>
<evidence type="ECO:0000256" key="3">
    <source>
        <dbReference type="ARBA" id="ARBA00022741"/>
    </source>
</evidence>
<protein>
    <recommendedName>
        <fullName evidence="10">Protein kinase domain-containing protein</fullName>
    </recommendedName>
</protein>
<dbReference type="InterPro" id="IPR000961">
    <property type="entry name" value="AGC-kinase_C"/>
</dbReference>
<organism evidence="8 9">
    <name type="scientific">Paramecium octaurelia</name>
    <dbReference type="NCBI Taxonomy" id="43137"/>
    <lineage>
        <taxon>Eukaryota</taxon>
        <taxon>Sar</taxon>
        <taxon>Alveolata</taxon>
        <taxon>Ciliophora</taxon>
        <taxon>Intramacronucleata</taxon>
        <taxon>Oligohymenophorea</taxon>
        <taxon>Peniculida</taxon>
        <taxon>Parameciidae</taxon>
        <taxon>Paramecium</taxon>
    </lineage>
</organism>
<dbReference type="PANTHER" id="PTHR24351">
    <property type="entry name" value="RIBOSOMAL PROTEIN S6 KINASE"/>
    <property type="match status" value="1"/>
</dbReference>
<dbReference type="GO" id="GO:0005524">
    <property type="term" value="F:ATP binding"/>
    <property type="evidence" value="ECO:0007669"/>
    <property type="project" value="UniProtKB-KW"/>
</dbReference>
<keyword evidence="2" id="KW-0808">Transferase</keyword>
<dbReference type="PROSITE" id="PS50011">
    <property type="entry name" value="PROTEIN_KINASE_DOM"/>
    <property type="match status" value="1"/>
</dbReference>
<feature type="domain" description="AGC-kinase C-terminal" evidence="7">
    <location>
        <begin position="309"/>
        <end position="354"/>
    </location>
</feature>
<dbReference type="EMBL" id="CAJJDP010000087">
    <property type="protein sequence ID" value="CAD8186520.1"/>
    <property type="molecule type" value="Genomic_DNA"/>
</dbReference>
<accession>A0A8S1WBT7</accession>
<name>A0A8S1WBT7_PAROT</name>
<evidence type="ECO:0000256" key="4">
    <source>
        <dbReference type="ARBA" id="ARBA00022777"/>
    </source>
</evidence>
<keyword evidence="3" id="KW-0547">Nucleotide-binding</keyword>
<evidence type="ECO:0000259" key="7">
    <source>
        <dbReference type="PROSITE" id="PS51285"/>
    </source>
</evidence>
<feature type="domain" description="Protein kinase" evidence="6">
    <location>
        <begin position="58"/>
        <end position="308"/>
    </location>
</feature>
<evidence type="ECO:0000256" key="1">
    <source>
        <dbReference type="ARBA" id="ARBA00022527"/>
    </source>
</evidence>
<evidence type="ECO:0000259" key="6">
    <source>
        <dbReference type="PROSITE" id="PS50011"/>
    </source>
</evidence>
<evidence type="ECO:0000256" key="2">
    <source>
        <dbReference type="ARBA" id="ARBA00022679"/>
    </source>
</evidence>
<dbReference type="Pfam" id="PF00069">
    <property type="entry name" value="Pkinase"/>
    <property type="match status" value="1"/>
</dbReference>
<dbReference type="InterPro" id="IPR000719">
    <property type="entry name" value="Prot_kinase_dom"/>
</dbReference>
<evidence type="ECO:0008006" key="10">
    <source>
        <dbReference type="Google" id="ProtNLM"/>
    </source>
</evidence>
<evidence type="ECO:0000313" key="8">
    <source>
        <dbReference type="EMBL" id="CAD8186520.1"/>
    </source>
</evidence>